<reference evidence="2 3" key="1">
    <citation type="submission" date="2018-02" db="EMBL/GenBank/DDBJ databases">
        <title>The draft genome of Phyllobacterium sp. 1N-3.</title>
        <authorList>
            <person name="Liu L."/>
            <person name="Li L."/>
            <person name="Zhang X."/>
            <person name="Wang T."/>
            <person name="Liang L."/>
        </authorList>
    </citation>
    <scope>NUCLEOTIDE SEQUENCE [LARGE SCALE GENOMIC DNA]</scope>
    <source>
        <strain evidence="2 3">1N-3</strain>
    </source>
</reference>
<sequence length="136" mass="14535">MSREFGWRTRLNAELDRSRMMPFAWGTNDCCTFAARCVLAVTGKDTTAAYSTRYRTAKGALSTLKRAGFDDLTQLAAAHFEEIAPSLASAGDLAAIRSDATGWALGVVIGERIVFIGPEGLGSVPVTDAVKAYRVG</sequence>
<protein>
    <recommendedName>
        <fullName evidence="1">DUF6950 domain-containing protein</fullName>
    </recommendedName>
</protein>
<feature type="domain" description="DUF6950" evidence="1">
    <location>
        <begin position="3"/>
        <end position="135"/>
    </location>
</feature>
<proteinExistence type="predicted"/>
<keyword evidence="3" id="KW-1185">Reference proteome</keyword>
<evidence type="ECO:0000313" key="3">
    <source>
        <dbReference type="Proteomes" id="UP000239434"/>
    </source>
</evidence>
<dbReference type="RefSeq" id="WP_105743148.1">
    <property type="nucleotide sequence ID" value="NZ_PVBR01000013.1"/>
</dbReference>
<dbReference type="InterPro" id="IPR053802">
    <property type="entry name" value="DUF6950"/>
</dbReference>
<evidence type="ECO:0000259" key="1">
    <source>
        <dbReference type="Pfam" id="PF22262"/>
    </source>
</evidence>
<dbReference type="EMBL" id="PVBR01000013">
    <property type="protein sequence ID" value="PRD42184.1"/>
    <property type="molecule type" value="Genomic_DNA"/>
</dbReference>
<dbReference type="AlphaFoldDB" id="A0A2S9INS7"/>
<organism evidence="2 3">
    <name type="scientific">Phyllobacterium phragmitis</name>
    <dbReference type="NCBI Taxonomy" id="2670329"/>
    <lineage>
        <taxon>Bacteria</taxon>
        <taxon>Pseudomonadati</taxon>
        <taxon>Pseudomonadota</taxon>
        <taxon>Alphaproteobacteria</taxon>
        <taxon>Hyphomicrobiales</taxon>
        <taxon>Phyllobacteriaceae</taxon>
        <taxon>Phyllobacterium</taxon>
    </lineage>
</organism>
<gene>
    <name evidence="2" type="ORF">C5748_17110</name>
</gene>
<name>A0A2S9INS7_9HYPH</name>
<dbReference type="Proteomes" id="UP000239434">
    <property type="component" value="Unassembled WGS sequence"/>
</dbReference>
<accession>A0A2S9INS7</accession>
<comment type="caution">
    <text evidence="2">The sequence shown here is derived from an EMBL/GenBank/DDBJ whole genome shotgun (WGS) entry which is preliminary data.</text>
</comment>
<evidence type="ECO:0000313" key="2">
    <source>
        <dbReference type="EMBL" id="PRD42184.1"/>
    </source>
</evidence>
<dbReference type="Pfam" id="PF22262">
    <property type="entry name" value="DUF6950"/>
    <property type="match status" value="1"/>
</dbReference>